<feature type="region of interest" description="Disordered" evidence="1">
    <location>
        <begin position="102"/>
        <end position="121"/>
    </location>
</feature>
<name>A0ABW7FTU2_9BURK</name>
<protein>
    <submittedName>
        <fullName evidence="4">PepSY domain-containing protein</fullName>
    </submittedName>
</protein>
<gene>
    <name evidence="4" type="ORF">ACG0Z6_05440</name>
</gene>
<dbReference type="InterPro" id="IPR025711">
    <property type="entry name" value="PepSY"/>
</dbReference>
<dbReference type="Gene3D" id="3.10.450.40">
    <property type="match status" value="1"/>
</dbReference>
<dbReference type="EMBL" id="JBIGHZ010000002">
    <property type="protein sequence ID" value="MFG6447685.1"/>
    <property type="molecule type" value="Genomic_DNA"/>
</dbReference>
<proteinExistence type="predicted"/>
<evidence type="ECO:0000256" key="2">
    <source>
        <dbReference type="SAM" id="SignalP"/>
    </source>
</evidence>
<dbReference type="Pfam" id="PF03413">
    <property type="entry name" value="PepSY"/>
    <property type="match status" value="1"/>
</dbReference>
<keyword evidence="5" id="KW-1185">Reference proteome</keyword>
<accession>A0ABW7FTU2</accession>
<reference evidence="4 5" key="1">
    <citation type="submission" date="2024-08" db="EMBL/GenBank/DDBJ databases">
        <authorList>
            <person name="Lu H."/>
        </authorList>
    </citation>
    <scope>NUCLEOTIDE SEQUENCE [LARGE SCALE GENOMIC DNA]</scope>
    <source>
        <strain evidence="4 5">BYS180W</strain>
    </source>
</reference>
<comment type="caution">
    <text evidence="4">The sequence shown here is derived from an EMBL/GenBank/DDBJ whole genome shotgun (WGS) entry which is preliminary data.</text>
</comment>
<feature type="chain" id="PRO_5046166579" evidence="2">
    <location>
        <begin position="26"/>
        <end position="121"/>
    </location>
</feature>
<sequence length="121" mass="13693">MKHCLRSCIWALCAVAALVSLRATAHTEDDHERARAARQAGLVKPWPELQEPLLRRYPGRVLELELEQEGRRWIYEVKLLHNDGRLLKLELDARSGELLRVRERRATPRPSHAASAAGAGS</sequence>
<evidence type="ECO:0000313" key="5">
    <source>
        <dbReference type="Proteomes" id="UP001606099"/>
    </source>
</evidence>
<evidence type="ECO:0000256" key="1">
    <source>
        <dbReference type="SAM" id="MobiDB-lite"/>
    </source>
</evidence>
<feature type="signal peptide" evidence="2">
    <location>
        <begin position="1"/>
        <end position="25"/>
    </location>
</feature>
<keyword evidence="2" id="KW-0732">Signal</keyword>
<feature type="domain" description="PepSY" evidence="3">
    <location>
        <begin position="54"/>
        <end position="101"/>
    </location>
</feature>
<evidence type="ECO:0000313" key="4">
    <source>
        <dbReference type="EMBL" id="MFG6447685.1"/>
    </source>
</evidence>
<evidence type="ECO:0000259" key="3">
    <source>
        <dbReference type="Pfam" id="PF03413"/>
    </source>
</evidence>
<dbReference type="Proteomes" id="UP001606099">
    <property type="component" value="Unassembled WGS sequence"/>
</dbReference>
<organism evidence="4 5">
    <name type="scientific">Roseateles rivi</name>
    <dbReference type="NCBI Taxonomy" id="3299028"/>
    <lineage>
        <taxon>Bacteria</taxon>
        <taxon>Pseudomonadati</taxon>
        <taxon>Pseudomonadota</taxon>
        <taxon>Betaproteobacteria</taxon>
        <taxon>Burkholderiales</taxon>
        <taxon>Sphaerotilaceae</taxon>
        <taxon>Roseateles</taxon>
    </lineage>
</organism>
<dbReference type="RefSeq" id="WP_394459246.1">
    <property type="nucleotide sequence ID" value="NZ_JBIGHZ010000002.1"/>
</dbReference>